<name>A0A9J6DYR1_RHIMP</name>
<accession>A0A9J6DYR1</accession>
<proteinExistence type="predicted"/>
<dbReference type="EMBL" id="JABSTU010000006">
    <property type="protein sequence ID" value="KAH8027293.1"/>
    <property type="molecule type" value="Genomic_DNA"/>
</dbReference>
<protein>
    <submittedName>
        <fullName evidence="2">Uncharacterized protein</fullName>
    </submittedName>
</protein>
<evidence type="ECO:0000313" key="2">
    <source>
        <dbReference type="EMBL" id="KAH8027293.1"/>
    </source>
</evidence>
<keyword evidence="3" id="KW-1185">Reference proteome</keyword>
<sequence length="269" mass="29521">MSVHYYDLVGVLSRYVRCIHESSLVGKVCGVCREGSGAGESSSMIVDQVWNRRASAARSAKPEDPRTDIDFGDSEDTALNTTSSTSSATSSACVNALDVLCTAAVLAQEQTADQACQTDDADTCRRLNRFLRCVDRHDESTQFPRRGLGERPLTASPKLRRLGEPKRAGDGDLVRKVEEPSRLPAWSSSMGARLSSNCRRVAVGALPRYSARRSGTILLEPMDDAQHLHRYTSLDGAVEMLKRGKRLSKFMANYFSDGGYRGLLLRGRL</sequence>
<organism evidence="2 3">
    <name type="scientific">Rhipicephalus microplus</name>
    <name type="common">Cattle tick</name>
    <name type="synonym">Boophilus microplus</name>
    <dbReference type="NCBI Taxonomy" id="6941"/>
    <lineage>
        <taxon>Eukaryota</taxon>
        <taxon>Metazoa</taxon>
        <taxon>Ecdysozoa</taxon>
        <taxon>Arthropoda</taxon>
        <taxon>Chelicerata</taxon>
        <taxon>Arachnida</taxon>
        <taxon>Acari</taxon>
        <taxon>Parasitiformes</taxon>
        <taxon>Ixodida</taxon>
        <taxon>Ixodoidea</taxon>
        <taxon>Ixodidae</taxon>
        <taxon>Rhipicephalinae</taxon>
        <taxon>Rhipicephalus</taxon>
        <taxon>Boophilus</taxon>
    </lineage>
</organism>
<dbReference type="Proteomes" id="UP000821866">
    <property type="component" value="Chromosome 4"/>
</dbReference>
<reference evidence="2" key="1">
    <citation type="journal article" date="2020" name="Cell">
        <title>Large-Scale Comparative Analyses of Tick Genomes Elucidate Their Genetic Diversity and Vector Capacities.</title>
        <authorList>
            <consortium name="Tick Genome and Microbiome Consortium (TIGMIC)"/>
            <person name="Jia N."/>
            <person name="Wang J."/>
            <person name="Shi W."/>
            <person name="Du L."/>
            <person name="Sun Y."/>
            <person name="Zhan W."/>
            <person name="Jiang J.F."/>
            <person name="Wang Q."/>
            <person name="Zhang B."/>
            <person name="Ji P."/>
            <person name="Bell-Sakyi L."/>
            <person name="Cui X.M."/>
            <person name="Yuan T.T."/>
            <person name="Jiang B.G."/>
            <person name="Yang W.F."/>
            <person name="Lam T.T."/>
            <person name="Chang Q.C."/>
            <person name="Ding S.J."/>
            <person name="Wang X.J."/>
            <person name="Zhu J.G."/>
            <person name="Ruan X.D."/>
            <person name="Zhao L."/>
            <person name="Wei J.T."/>
            <person name="Ye R.Z."/>
            <person name="Que T.C."/>
            <person name="Du C.H."/>
            <person name="Zhou Y.H."/>
            <person name="Cheng J.X."/>
            <person name="Dai P.F."/>
            <person name="Guo W.B."/>
            <person name="Han X.H."/>
            <person name="Huang E.J."/>
            <person name="Li L.F."/>
            <person name="Wei W."/>
            <person name="Gao Y.C."/>
            <person name="Liu J.Z."/>
            <person name="Shao H.Z."/>
            <person name="Wang X."/>
            <person name="Wang C.C."/>
            <person name="Yang T.C."/>
            <person name="Huo Q.B."/>
            <person name="Li W."/>
            <person name="Chen H.Y."/>
            <person name="Chen S.E."/>
            <person name="Zhou L.G."/>
            <person name="Ni X.B."/>
            <person name="Tian J.H."/>
            <person name="Sheng Y."/>
            <person name="Liu T."/>
            <person name="Pan Y.S."/>
            <person name="Xia L.Y."/>
            <person name="Li J."/>
            <person name="Zhao F."/>
            <person name="Cao W.C."/>
        </authorList>
    </citation>
    <scope>NUCLEOTIDE SEQUENCE</scope>
    <source>
        <strain evidence="2">Rmic-2018</strain>
    </source>
</reference>
<evidence type="ECO:0000256" key="1">
    <source>
        <dbReference type="SAM" id="MobiDB-lite"/>
    </source>
</evidence>
<reference evidence="2" key="2">
    <citation type="submission" date="2021-09" db="EMBL/GenBank/DDBJ databases">
        <authorList>
            <person name="Jia N."/>
            <person name="Wang J."/>
            <person name="Shi W."/>
            <person name="Du L."/>
            <person name="Sun Y."/>
            <person name="Zhan W."/>
            <person name="Jiang J."/>
            <person name="Wang Q."/>
            <person name="Zhang B."/>
            <person name="Ji P."/>
            <person name="Sakyi L.B."/>
            <person name="Cui X."/>
            <person name="Yuan T."/>
            <person name="Jiang B."/>
            <person name="Yang W."/>
            <person name="Lam T.T.-Y."/>
            <person name="Chang Q."/>
            <person name="Ding S."/>
            <person name="Wang X."/>
            <person name="Zhu J."/>
            <person name="Ruan X."/>
            <person name="Zhao L."/>
            <person name="Wei J."/>
            <person name="Que T."/>
            <person name="Du C."/>
            <person name="Cheng J."/>
            <person name="Dai P."/>
            <person name="Han X."/>
            <person name="Huang E."/>
            <person name="Gao Y."/>
            <person name="Liu J."/>
            <person name="Shao H."/>
            <person name="Ye R."/>
            <person name="Li L."/>
            <person name="Wei W."/>
            <person name="Wang X."/>
            <person name="Wang C."/>
            <person name="Huo Q."/>
            <person name="Li W."/>
            <person name="Guo W."/>
            <person name="Chen H."/>
            <person name="Chen S."/>
            <person name="Zhou L."/>
            <person name="Zhou L."/>
            <person name="Ni X."/>
            <person name="Tian J."/>
            <person name="Zhou Y."/>
            <person name="Sheng Y."/>
            <person name="Liu T."/>
            <person name="Pan Y."/>
            <person name="Xia L."/>
            <person name="Li J."/>
            <person name="Zhao F."/>
            <person name="Cao W."/>
        </authorList>
    </citation>
    <scope>NUCLEOTIDE SEQUENCE</scope>
    <source>
        <strain evidence="2">Rmic-2018</strain>
        <tissue evidence="2">Larvae</tissue>
    </source>
</reference>
<gene>
    <name evidence="2" type="ORF">HPB51_004205</name>
</gene>
<feature type="region of interest" description="Disordered" evidence="1">
    <location>
        <begin position="56"/>
        <end position="87"/>
    </location>
</feature>
<evidence type="ECO:0000313" key="3">
    <source>
        <dbReference type="Proteomes" id="UP000821866"/>
    </source>
</evidence>
<dbReference type="AlphaFoldDB" id="A0A9J6DYR1"/>
<comment type="caution">
    <text evidence="2">The sequence shown here is derived from an EMBL/GenBank/DDBJ whole genome shotgun (WGS) entry which is preliminary data.</text>
</comment>
<feature type="compositionally biased region" description="Basic and acidic residues" evidence="1">
    <location>
        <begin position="60"/>
        <end position="69"/>
    </location>
</feature>